<dbReference type="KEGG" id="yey:Y11_17541"/>
<protein>
    <submittedName>
        <fullName evidence="2">Uncharacterized protein</fullName>
    </submittedName>
</protein>
<dbReference type="PATRIC" id="fig|930944.6.peg.1743"/>
<proteinExistence type="predicted"/>
<keyword evidence="1" id="KW-1133">Transmembrane helix</keyword>
<dbReference type="AlphaFoldDB" id="A0A0H3NPU1"/>
<organism evidence="2 3">
    <name type="scientific">Yersinia enterocolitica subsp. palearctica serotype O:3 (strain DSM 13030 / CIP 106945 / Y11)</name>
    <dbReference type="NCBI Taxonomy" id="930944"/>
    <lineage>
        <taxon>Bacteria</taxon>
        <taxon>Pseudomonadati</taxon>
        <taxon>Pseudomonadota</taxon>
        <taxon>Gammaproteobacteria</taxon>
        <taxon>Enterobacterales</taxon>
        <taxon>Yersiniaceae</taxon>
        <taxon>Yersinia</taxon>
    </lineage>
</organism>
<keyword evidence="1" id="KW-0812">Transmembrane</keyword>
<accession>A0A0H3NPU1</accession>
<sequence>MHLLVAGWQYSIIWILPYFLLFYFNIAQLAVNLNTFGYAN</sequence>
<keyword evidence="1" id="KW-0472">Membrane</keyword>
<dbReference type="Proteomes" id="UP000008084">
    <property type="component" value="Chromosome"/>
</dbReference>
<dbReference type="HOGENOM" id="CLU_3298889_0_0_6"/>
<evidence type="ECO:0000256" key="1">
    <source>
        <dbReference type="SAM" id="Phobius"/>
    </source>
</evidence>
<evidence type="ECO:0000313" key="2">
    <source>
        <dbReference type="EMBL" id="CBY26427.1"/>
    </source>
</evidence>
<dbReference type="EMBL" id="FR729477">
    <property type="protein sequence ID" value="CBY26427.1"/>
    <property type="molecule type" value="Genomic_DNA"/>
</dbReference>
<name>A0A0H3NPU1_YERE1</name>
<reference evidence="2 3" key="1">
    <citation type="journal article" date="2011" name="J. Bacteriol.">
        <title>Complete genome sequence of Yersinia enterocolitica subsp. palearctica serogroup O:3.</title>
        <authorList>
            <person name="Batzilla J."/>
            <person name="Hoper D."/>
            <person name="Antonenka U."/>
            <person name="Heesemann J."/>
            <person name="Rakin A."/>
        </authorList>
    </citation>
    <scope>NUCLEOTIDE SEQUENCE [LARGE SCALE GENOMIC DNA]</scope>
    <source>
        <strain evidence="3">DSM 13030 / CIP 106945 / Y11</strain>
    </source>
</reference>
<feature type="transmembrane region" description="Helical" evidence="1">
    <location>
        <begin position="12"/>
        <end position="31"/>
    </location>
</feature>
<gene>
    <name evidence="2" type="ordered locus">Y11_17541</name>
</gene>
<evidence type="ECO:0000313" key="3">
    <source>
        <dbReference type="Proteomes" id="UP000008084"/>
    </source>
</evidence>